<dbReference type="Gene3D" id="3.20.20.450">
    <property type="entry name" value="EAL domain"/>
    <property type="match status" value="1"/>
</dbReference>
<dbReference type="InterPro" id="IPR035919">
    <property type="entry name" value="EAL_sf"/>
</dbReference>
<gene>
    <name evidence="2" type="ORF">O1D97_06585</name>
</gene>
<dbReference type="Pfam" id="PF00563">
    <property type="entry name" value="EAL"/>
    <property type="match status" value="1"/>
</dbReference>
<accession>A0ABT4JSU4</accession>
<dbReference type="PANTHER" id="PTHR33121">
    <property type="entry name" value="CYCLIC DI-GMP PHOSPHODIESTERASE PDEF"/>
    <property type="match status" value="1"/>
</dbReference>
<dbReference type="InterPro" id="IPR050706">
    <property type="entry name" value="Cyclic-di-GMP_PDE-like"/>
</dbReference>
<dbReference type="CDD" id="cd01948">
    <property type="entry name" value="EAL"/>
    <property type="match status" value="1"/>
</dbReference>
<feature type="domain" description="EAL" evidence="1">
    <location>
        <begin position="72"/>
        <end position="325"/>
    </location>
</feature>
<dbReference type="PANTHER" id="PTHR33121:SF71">
    <property type="entry name" value="OXYGEN SENSOR PROTEIN DOSP"/>
    <property type="match status" value="1"/>
</dbReference>
<dbReference type="PROSITE" id="PS50883">
    <property type="entry name" value="EAL"/>
    <property type="match status" value="1"/>
</dbReference>
<name>A0ABT4JSU4_9GAMM</name>
<dbReference type="InterPro" id="IPR001633">
    <property type="entry name" value="EAL_dom"/>
</dbReference>
<evidence type="ECO:0000313" key="2">
    <source>
        <dbReference type="EMBL" id="MCZ2721321.1"/>
    </source>
</evidence>
<reference evidence="2" key="1">
    <citation type="submission" date="2022-12" db="EMBL/GenBank/DDBJ databases">
        <title>Marinomonas 15G1-11 sp. nov, isolated from marine algae.</title>
        <authorList>
            <person name="Butt M."/>
            <person name="Choi D.G."/>
            <person name="Kim J.M."/>
            <person name="Lee J.K."/>
            <person name="Baek J.H."/>
            <person name="Jeon C.O."/>
        </authorList>
    </citation>
    <scope>NUCLEOTIDE SEQUENCE</scope>
    <source>
        <strain evidence="2">15G1-11</strain>
    </source>
</reference>
<sequence>MKALVCSCSDQFELAGSSINLQLSVGVLPFADSSSDVNKVMRRIDIATNLAKNTSNGIVVYEMGQDESHQRELTIIRDLPEALETGQLFMVYQPKVNIAQRQCLSSEALIRWIHPSLGFIPPDEFIRLIEQSGNIKVLTQWVIQQVLAQQVIWQKQGMQMQVAINLSAHDLQDTHLPDQIQSSLDYFGLDASLLSLEVTESAVMADTKTVICVLGELKKLGCKLSIDDFGTGQSSLAYLRDLPVDEVKIDRTFVKNIDTNKNDALIVSATVQLSHGFGFTVTAEGMENYIGLDILESFECDTIQGYYFSKPLAAAEFYQWVSAFNTDSGKWWQPHSSNT</sequence>
<protein>
    <submittedName>
        <fullName evidence="2">EAL domain-containing protein</fullName>
    </submittedName>
</protein>
<organism evidence="2 3">
    <name type="scientific">Marinomonas phaeophyticola</name>
    <dbReference type="NCBI Taxonomy" id="3004091"/>
    <lineage>
        <taxon>Bacteria</taxon>
        <taxon>Pseudomonadati</taxon>
        <taxon>Pseudomonadota</taxon>
        <taxon>Gammaproteobacteria</taxon>
        <taxon>Oceanospirillales</taxon>
        <taxon>Oceanospirillaceae</taxon>
        <taxon>Marinomonas</taxon>
    </lineage>
</organism>
<keyword evidence="3" id="KW-1185">Reference proteome</keyword>
<comment type="caution">
    <text evidence="2">The sequence shown here is derived from an EMBL/GenBank/DDBJ whole genome shotgun (WGS) entry which is preliminary data.</text>
</comment>
<evidence type="ECO:0000259" key="1">
    <source>
        <dbReference type="PROSITE" id="PS50883"/>
    </source>
</evidence>
<evidence type="ECO:0000313" key="3">
    <source>
        <dbReference type="Proteomes" id="UP001149719"/>
    </source>
</evidence>
<dbReference type="InterPro" id="IPR043128">
    <property type="entry name" value="Rev_trsase/Diguanyl_cyclase"/>
</dbReference>
<dbReference type="Proteomes" id="UP001149719">
    <property type="component" value="Unassembled WGS sequence"/>
</dbReference>
<dbReference type="RefSeq" id="WP_269124000.1">
    <property type="nucleotide sequence ID" value="NZ_JAPUBN010000013.1"/>
</dbReference>
<dbReference type="SUPFAM" id="SSF141868">
    <property type="entry name" value="EAL domain-like"/>
    <property type="match status" value="1"/>
</dbReference>
<dbReference type="SMART" id="SM00052">
    <property type="entry name" value="EAL"/>
    <property type="match status" value="1"/>
</dbReference>
<proteinExistence type="predicted"/>
<dbReference type="EMBL" id="JAPUBN010000013">
    <property type="protein sequence ID" value="MCZ2721321.1"/>
    <property type="molecule type" value="Genomic_DNA"/>
</dbReference>
<dbReference type="Gene3D" id="3.30.70.270">
    <property type="match status" value="1"/>
</dbReference>